<evidence type="ECO:0000256" key="6">
    <source>
        <dbReference type="ARBA" id="ARBA00023027"/>
    </source>
</evidence>
<keyword evidence="6" id="KW-0520">NAD</keyword>
<evidence type="ECO:0000256" key="7">
    <source>
        <dbReference type="ARBA" id="ARBA00047599"/>
    </source>
</evidence>
<keyword evidence="8" id="KW-1133">Transmembrane helix</keyword>
<dbReference type="InterPro" id="IPR023753">
    <property type="entry name" value="FAD/NAD-binding_dom"/>
</dbReference>
<evidence type="ECO:0000313" key="10">
    <source>
        <dbReference type="EMBL" id="EFR30924.1"/>
    </source>
</evidence>
<organism evidence="10 11">
    <name type="scientific">Eremococcus coleocola ACS-139-V-Col8</name>
    <dbReference type="NCBI Taxonomy" id="908337"/>
    <lineage>
        <taxon>Bacteria</taxon>
        <taxon>Bacillati</taxon>
        <taxon>Bacillota</taxon>
        <taxon>Bacilli</taxon>
        <taxon>Lactobacillales</taxon>
        <taxon>Aerococcaceae</taxon>
        <taxon>Eremococcus</taxon>
    </lineage>
</organism>
<keyword evidence="3" id="KW-0285">Flavoprotein</keyword>
<gene>
    <name evidence="10" type="ORF">HMPREF9257_1673</name>
</gene>
<sequence length="625" mass="70092">MTKNIVIVGAGFAGVGAARNLGKHFKKDESVNITLIDKNSFLTYMTELHEVAGGRVEPDAVKYDLQRIFHRLKNVHLVTDKVMDINHETQQVMGEHDTYPFDYLIVTAGGEANDFGVKGVKENGFTIWSIEAAERIREHVIDCVYAAAREHDEAKHLALLSFVVCGAGFTGVEMIGELTEWLPELCKEHKLNYDEVSYHLVEAAPSILNTVTEVERERAVKIMEKQGIEISLGDGIVAVEKDHIELASGKQIPSYCTIWTAGVKANTDASTWGFEYGRAGRILADEHLQANGHNNVFVAGDIAYYEDPNQDGRPIPQIVQAAEQTADLAAENVIALMNGSELKSYKGKYDGNMVSIGGRHSVSLLYDKYHLQGFFSTLVKHAANVKYFLSIGSLYYAWTYVRHEFFKIEGGKNMFGGHLAAHGNMLWLLPLRLYYGGMWLIEGLKKCFGMFGGSSWFGDTLVFPFEWLKEEVVSSASTAESAEATTEAIKQVFAFNYTHGEEPMLVFKEMPNWFASIMKFFMPNREVAFFMQKFMSVVELAIGLALIVGLFTWLVSAGTVVLVSMFCLSGMFYWANMWFIPVAIALMAGAGRTFGLDYYVMPWLGRIFDKWIWGQPKHIYKEHKA</sequence>
<reference evidence="10 11" key="1">
    <citation type="submission" date="2010-10" db="EMBL/GenBank/DDBJ databases">
        <authorList>
            <person name="Durkin A.S."/>
            <person name="Madupu R."/>
            <person name="Torralba M."/>
            <person name="Gillis M."/>
            <person name="Methe B."/>
            <person name="Sutton G."/>
            <person name="Nelson K.E."/>
        </authorList>
    </citation>
    <scope>NUCLEOTIDE SEQUENCE [LARGE SCALE GENOMIC DNA]</scope>
    <source>
        <strain evidence="10 11">ACS-139-V-Col8</strain>
    </source>
</reference>
<dbReference type="Proteomes" id="UP000005990">
    <property type="component" value="Unassembled WGS sequence"/>
</dbReference>
<evidence type="ECO:0000256" key="2">
    <source>
        <dbReference type="ARBA" id="ARBA00012637"/>
    </source>
</evidence>
<evidence type="ECO:0000256" key="8">
    <source>
        <dbReference type="SAM" id="Phobius"/>
    </source>
</evidence>
<dbReference type="PANTHER" id="PTHR43706">
    <property type="entry name" value="NADH DEHYDROGENASE"/>
    <property type="match status" value="1"/>
</dbReference>
<dbReference type="GO" id="GO:0050136">
    <property type="term" value="F:NADH dehydrogenase (quinone) (non-electrogenic) activity"/>
    <property type="evidence" value="ECO:0007669"/>
    <property type="project" value="UniProtKB-EC"/>
</dbReference>
<comment type="catalytic activity">
    <reaction evidence="7">
        <text>a quinone + NADH + H(+) = a quinol + NAD(+)</text>
        <dbReference type="Rhea" id="RHEA:46160"/>
        <dbReference type="ChEBI" id="CHEBI:15378"/>
        <dbReference type="ChEBI" id="CHEBI:24646"/>
        <dbReference type="ChEBI" id="CHEBI:57540"/>
        <dbReference type="ChEBI" id="CHEBI:57945"/>
        <dbReference type="ChEBI" id="CHEBI:132124"/>
        <dbReference type="EC" id="1.6.5.9"/>
    </reaction>
</comment>
<evidence type="ECO:0000256" key="1">
    <source>
        <dbReference type="ARBA" id="ARBA00005272"/>
    </source>
</evidence>
<proteinExistence type="inferred from homology"/>
<comment type="similarity">
    <text evidence="1">Belongs to the NADH dehydrogenase family.</text>
</comment>
<dbReference type="SUPFAM" id="SSF51905">
    <property type="entry name" value="FAD/NAD(P)-binding domain"/>
    <property type="match status" value="2"/>
</dbReference>
<dbReference type="OrthoDB" id="9781621at2"/>
<feature type="transmembrane region" description="Helical" evidence="8">
    <location>
        <begin position="540"/>
        <end position="566"/>
    </location>
</feature>
<dbReference type="STRING" id="908337.HMPREF9257_1673"/>
<name>E4KQ74_9LACT</name>
<evidence type="ECO:0000256" key="4">
    <source>
        <dbReference type="ARBA" id="ARBA00022827"/>
    </source>
</evidence>
<evidence type="ECO:0000259" key="9">
    <source>
        <dbReference type="Pfam" id="PF07992"/>
    </source>
</evidence>
<dbReference type="Gene3D" id="3.50.50.100">
    <property type="match status" value="1"/>
</dbReference>
<feature type="domain" description="FAD/NAD(P)-binding" evidence="9">
    <location>
        <begin position="4"/>
        <end position="325"/>
    </location>
</feature>
<keyword evidence="4" id="KW-0274">FAD</keyword>
<protein>
    <recommendedName>
        <fullName evidence="2">NADH:ubiquinone reductase (non-electrogenic)</fullName>
        <ecNumber evidence="2">1.6.5.9</ecNumber>
    </recommendedName>
</protein>
<dbReference type="EMBL" id="AENN01000016">
    <property type="protein sequence ID" value="EFR30924.1"/>
    <property type="molecule type" value="Genomic_DNA"/>
</dbReference>
<evidence type="ECO:0000256" key="5">
    <source>
        <dbReference type="ARBA" id="ARBA00023002"/>
    </source>
</evidence>
<evidence type="ECO:0000256" key="3">
    <source>
        <dbReference type="ARBA" id="ARBA00022630"/>
    </source>
</evidence>
<evidence type="ECO:0000313" key="11">
    <source>
        <dbReference type="Proteomes" id="UP000005990"/>
    </source>
</evidence>
<dbReference type="InterPro" id="IPR036188">
    <property type="entry name" value="FAD/NAD-bd_sf"/>
</dbReference>
<keyword evidence="11" id="KW-1185">Reference proteome</keyword>
<dbReference type="EC" id="1.6.5.9" evidence="2"/>
<dbReference type="Pfam" id="PF07992">
    <property type="entry name" value="Pyr_redox_2"/>
    <property type="match status" value="1"/>
</dbReference>
<keyword evidence="8" id="KW-0812">Transmembrane</keyword>
<keyword evidence="5" id="KW-0560">Oxidoreductase</keyword>
<dbReference type="RefSeq" id="WP_006418710.1">
    <property type="nucleotide sequence ID" value="NZ_AENN01000016.1"/>
</dbReference>
<dbReference type="eggNOG" id="COG1252">
    <property type="taxonomic scope" value="Bacteria"/>
</dbReference>
<keyword evidence="8" id="KW-0472">Membrane</keyword>
<dbReference type="AlphaFoldDB" id="E4KQ74"/>
<accession>E4KQ74</accession>
<dbReference type="PANTHER" id="PTHR43706:SF47">
    <property type="entry name" value="EXTERNAL NADH-UBIQUINONE OXIDOREDUCTASE 1, MITOCHONDRIAL-RELATED"/>
    <property type="match status" value="1"/>
</dbReference>
<comment type="caution">
    <text evidence="10">The sequence shown here is derived from an EMBL/GenBank/DDBJ whole genome shotgun (WGS) entry which is preliminary data.</text>
</comment>
<dbReference type="InterPro" id="IPR045024">
    <property type="entry name" value="NDH-2"/>
</dbReference>
<feature type="transmembrane region" description="Helical" evidence="8">
    <location>
        <begin position="578"/>
        <end position="600"/>
    </location>
</feature>
<dbReference type="PRINTS" id="PR00368">
    <property type="entry name" value="FADPNR"/>
</dbReference>